<dbReference type="AlphaFoldDB" id="A0A553PCF9"/>
<dbReference type="OMA" id="EKHYYFI"/>
<evidence type="ECO:0000256" key="8">
    <source>
        <dbReference type="ARBA" id="ARBA00061050"/>
    </source>
</evidence>
<protein>
    <recommendedName>
        <fullName evidence="10">Ubiquitin-protein ligase E3C</fullName>
        <ecNumber evidence="3">2.3.2.26</ecNumber>
    </recommendedName>
    <alternativeName>
        <fullName evidence="11">HECT-type ubiquitin transferase E3C</fullName>
    </alternativeName>
    <alternativeName>
        <fullName evidence="12">RTA-associated ubiquitin ligase</fullName>
    </alternativeName>
</protein>
<evidence type="ECO:0000256" key="14">
    <source>
        <dbReference type="SAM" id="MobiDB-lite"/>
    </source>
</evidence>
<dbReference type="OrthoDB" id="8068875at2759"/>
<proteinExistence type="inferred from homology"/>
<keyword evidence="17" id="KW-1185">Reference proteome</keyword>
<dbReference type="FunFam" id="3.90.1750.10:FF:000014">
    <property type="entry name" value="Putative Ubiquitin-protein ligase E3C"/>
    <property type="match status" value="1"/>
</dbReference>
<evidence type="ECO:0000256" key="6">
    <source>
        <dbReference type="ARBA" id="ARBA00022786"/>
    </source>
</evidence>
<dbReference type="GO" id="GO:0006511">
    <property type="term" value="P:ubiquitin-dependent protein catabolic process"/>
    <property type="evidence" value="ECO:0007669"/>
    <property type="project" value="TreeGrafter"/>
</dbReference>
<sequence length="1077" mass="123721">MFSFNGEFRRKPVINIRGASKSAHKDELVENAQKERQKREKFRVDTRSANVIQSGIRSFLTRCSIYEHWRGQFDEFKAAQNYAPAWIRINFFFKVQSDKDRLIWLCQRCVQDRQNIVKSVLEAADEQSRNLRIHRLSKLCQLCLQLIIHSSPDENVNPALRVLEIFTSCSTFESDGSPNSTSPIPNGIVAQIFRFLIHRRYFECLRALCDSRIPPLIEVTPKPPTPMAEIILDLISRPLKLLSQTDQNFRSEMVRRLGSAFFQTEFSEQVRNFILPALSETKFPYLDWISALNREENLANPWLLFSFLSLGRLNLEVFSPMEVIQYLNVLSKLSVSISKGSKYAKIQIDDDPEESDDDNDDDPNGDGSTISPEERECLQGSLNLLNSTEVVSNLIAATELCAKEPLALKLLCRICHNLLLADKAAIHKFRLLNTLAFRSALIHRLWNLILDAKQPSAIGKPVPLLTVISRGIRMSKTERNTIAPLMAVFSALFGYLLVTINDTEFYGDMANGGPLRTQQSVWMPFNLEELVPMSLSLRDVTLGLVELAFPESRPTIREEYQFAVRSVRDNQDEHVTKSDALLNEDEETQIWSHMFKKTVLLVRQLYTRDTRRQFCPDDHWICNHITLPLDRPHDISLRRSRLRQYRPFQGLRVFTREELEEEGPPLSTKEVRLATILREMPYAVSFPQRILVFSNLVSRDKQEHQGERVNFMSGPAINILVRRNYLYEDAFDKLSPENEPNLRLKMRINLMNAAGLNEAGIDGGGLFREFMTELLKTAFDPNRGFFRLTKDQLLYPNPTVEQIEPDFTPHYYFIGRALGKALYENHLVELPLASFFLSKLLGQHSVNVDIDHLSSLDPELYKNLLYLKTYEGDVLDLGLDFTMVSEEVGKTSVHELRPGGADTPVNNENRIEYIHLVADYKLNRQIRAQCNAFRQGLSDVINLDWLRMFSYRELQTLISGAEHEINVDDLARCTKYGNGFDEDHPTIQIFWRVVKGLTEPQKRCLLKFVTSCSRPPLLGFKELEPPFAIQNVGHESERLPTASTCMNLLKLPEFKDEETLRTKLLYAIESGAGFELS</sequence>
<name>A0A553PCF9_TIGCA</name>
<dbReference type="GO" id="GO:0000209">
    <property type="term" value="P:protein polyubiquitination"/>
    <property type="evidence" value="ECO:0007669"/>
    <property type="project" value="InterPro"/>
</dbReference>
<reference evidence="16 17" key="1">
    <citation type="journal article" date="2018" name="Nat. Ecol. Evol.">
        <title>Genomic signatures of mitonuclear coevolution across populations of Tigriopus californicus.</title>
        <authorList>
            <person name="Barreto F.S."/>
            <person name="Watson E.T."/>
            <person name="Lima T.G."/>
            <person name="Willett C.S."/>
            <person name="Edmands S."/>
            <person name="Li W."/>
            <person name="Burton R.S."/>
        </authorList>
    </citation>
    <scope>NUCLEOTIDE SEQUENCE [LARGE SCALE GENOMIC DNA]</scope>
    <source>
        <strain evidence="16 17">San Diego</strain>
    </source>
</reference>
<feature type="region of interest" description="Disordered" evidence="14">
    <location>
        <begin position="348"/>
        <end position="372"/>
    </location>
</feature>
<dbReference type="Gene3D" id="3.30.2410.10">
    <property type="entry name" value="Hect, E3 ligase catalytic domain"/>
    <property type="match status" value="1"/>
</dbReference>
<dbReference type="GO" id="GO:0061630">
    <property type="term" value="F:ubiquitin protein ligase activity"/>
    <property type="evidence" value="ECO:0007669"/>
    <property type="project" value="UniProtKB-EC"/>
</dbReference>
<feature type="domain" description="HECT" evidence="15">
    <location>
        <begin position="738"/>
        <end position="1077"/>
    </location>
</feature>
<dbReference type="EC" id="2.3.2.26" evidence="3"/>
<dbReference type="SMART" id="SM00119">
    <property type="entry name" value="HECTc"/>
    <property type="match status" value="1"/>
</dbReference>
<evidence type="ECO:0000256" key="7">
    <source>
        <dbReference type="ARBA" id="ARBA00022843"/>
    </source>
</evidence>
<gene>
    <name evidence="16" type="ORF">TCAL_11245</name>
</gene>
<evidence type="ECO:0000256" key="4">
    <source>
        <dbReference type="ARBA" id="ARBA00022499"/>
    </source>
</evidence>
<dbReference type="Gene3D" id="3.30.2160.10">
    <property type="entry name" value="Hect, E3 ligase catalytic domain"/>
    <property type="match status" value="1"/>
</dbReference>
<dbReference type="EMBL" id="VCGU01000005">
    <property type="protein sequence ID" value="TRY75375.1"/>
    <property type="molecule type" value="Genomic_DNA"/>
</dbReference>
<dbReference type="CDD" id="cd00078">
    <property type="entry name" value="HECTc"/>
    <property type="match status" value="1"/>
</dbReference>
<dbReference type="Pfam" id="PF00632">
    <property type="entry name" value="HECT"/>
    <property type="match status" value="1"/>
</dbReference>
<dbReference type="InterPro" id="IPR044611">
    <property type="entry name" value="E3A/B/C-like"/>
</dbReference>
<keyword evidence="5" id="KW-0808">Transferase</keyword>
<organism evidence="16 17">
    <name type="scientific">Tigriopus californicus</name>
    <name type="common">Marine copepod</name>
    <dbReference type="NCBI Taxonomy" id="6832"/>
    <lineage>
        <taxon>Eukaryota</taxon>
        <taxon>Metazoa</taxon>
        <taxon>Ecdysozoa</taxon>
        <taxon>Arthropoda</taxon>
        <taxon>Crustacea</taxon>
        <taxon>Multicrustacea</taxon>
        <taxon>Hexanauplia</taxon>
        <taxon>Copepoda</taxon>
        <taxon>Harpacticoida</taxon>
        <taxon>Harpacticidae</taxon>
        <taxon>Tigriopus</taxon>
    </lineage>
</organism>
<dbReference type="SUPFAM" id="SSF56204">
    <property type="entry name" value="Hect, E3 ligase catalytic domain"/>
    <property type="match status" value="1"/>
</dbReference>
<feature type="compositionally biased region" description="Acidic residues" evidence="14">
    <location>
        <begin position="349"/>
        <end position="364"/>
    </location>
</feature>
<evidence type="ECO:0000256" key="9">
    <source>
        <dbReference type="ARBA" id="ARBA00063372"/>
    </source>
</evidence>
<evidence type="ECO:0000256" key="5">
    <source>
        <dbReference type="ARBA" id="ARBA00022679"/>
    </source>
</evidence>
<evidence type="ECO:0000256" key="10">
    <source>
        <dbReference type="ARBA" id="ARBA00067506"/>
    </source>
</evidence>
<comment type="pathway">
    <text evidence="2">Protein modification; protein ubiquitination.</text>
</comment>
<comment type="similarity">
    <text evidence="8">Belongs to the UBE3C family.</text>
</comment>
<keyword evidence="4" id="KW-1017">Isopeptide bond</keyword>
<evidence type="ECO:0000313" key="16">
    <source>
        <dbReference type="EMBL" id="TRY75375.1"/>
    </source>
</evidence>
<dbReference type="PROSITE" id="PS50237">
    <property type="entry name" value="HECT"/>
    <property type="match status" value="1"/>
</dbReference>
<accession>A0A553PCF9</accession>
<evidence type="ECO:0000259" key="15">
    <source>
        <dbReference type="PROSITE" id="PS50237"/>
    </source>
</evidence>
<evidence type="ECO:0000256" key="12">
    <source>
        <dbReference type="ARBA" id="ARBA00081642"/>
    </source>
</evidence>
<comment type="subunit">
    <text evidence="9">Interacts with 26S proteasomes. Interacts (via the HECT domain) with UBE2D1 and, less efficiently, with UBE2L3.</text>
</comment>
<evidence type="ECO:0000256" key="11">
    <source>
        <dbReference type="ARBA" id="ARBA00077269"/>
    </source>
</evidence>
<evidence type="ECO:0000256" key="13">
    <source>
        <dbReference type="PROSITE-ProRule" id="PRU00104"/>
    </source>
</evidence>
<dbReference type="InterPro" id="IPR000569">
    <property type="entry name" value="HECT_dom"/>
</dbReference>
<evidence type="ECO:0000256" key="3">
    <source>
        <dbReference type="ARBA" id="ARBA00012485"/>
    </source>
</evidence>
<dbReference type="PANTHER" id="PTHR45700">
    <property type="entry name" value="UBIQUITIN-PROTEIN LIGASE E3C"/>
    <property type="match status" value="1"/>
</dbReference>
<evidence type="ECO:0000256" key="1">
    <source>
        <dbReference type="ARBA" id="ARBA00000885"/>
    </source>
</evidence>
<dbReference type="Gene3D" id="3.90.1750.10">
    <property type="entry name" value="Hect, E3 ligase catalytic domains"/>
    <property type="match status" value="1"/>
</dbReference>
<dbReference type="Proteomes" id="UP000318571">
    <property type="component" value="Chromosome 2"/>
</dbReference>
<dbReference type="STRING" id="6832.A0A553PCF9"/>
<dbReference type="FunFam" id="3.30.2160.10:FF:000002">
    <property type="entry name" value="Putative Ubiquitin-protein ligase E3C"/>
    <property type="match status" value="1"/>
</dbReference>
<feature type="active site" description="Glycyl thioester intermediate" evidence="13">
    <location>
        <position position="1045"/>
    </location>
</feature>
<dbReference type="PANTHER" id="PTHR45700:SF2">
    <property type="entry name" value="UBIQUITIN-PROTEIN LIGASE E3C"/>
    <property type="match status" value="1"/>
</dbReference>
<comment type="catalytic activity">
    <reaction evidence="1">
        <text>S-ubiquitinyl-[E2 ubiquitin-conjugating enzyme]-L-cysteine + [acceptor protein]-L-lysine = [E2 ubiquitin-conjugating enzyme]-L-cysteine + N(6)-ubiquitinyl-[acceptor protein]-L-lysine.</text>
        <dbReference type="EC" id="2.3.2.26"/>
    </reaction>
</comment>
<evidence type="ECO:0000256" key="2">
    <source>
        <dbReference type="ARBA" id="ARBA00004906"/>
    </source>
</evidence>
<evidence type="ECO:0000313" key="17">
    <source>
        <dbReference type="Proteomes" id="UP000318571"/>
    </source>
</evidence>
<keyword evidence="6 13" id="KW-0833">Ubl conjugation pathway</keyword>
<dbReference type="InterPro" id="IPR035983">
    <property type="entry name" value="Hect_E3_ubiquitin_ligase"/>
</dbReference>
<dbReference type="FunFam" id="3.90.1750.10:FF:000026">
    <property type="entry name" value="E3 ubiquitin-protein ligase HACE1"/>
    <property type="match status" value="1"/>
</dbReference>
<keyword evidence="7" id="KW-0832">Ubl conjugation</keyword>
<comment type="caution">
    <text evidence="16">The sequence shown here is derived from an EMBL/GenBank/DDBJ whole genome shotgun (WGS) entry which is preliminary data.</text>
</comment>
<dbReference type="GO" id="GO:0009966">
    <property type="term" value="P:regulation of signal transduction"/>
    <property type="evidence" value="ECO:0007669"/>
    <property type="project" value="UniProtKB-ARBA"/>
</dbReference>
<dbReference type="FunFam" id="3.30.2410.10:FF:000011">
    <property type="entry name" value="Putative Ubiquitin-protein ligase E3C"/>
    <property type="match status" value="1"/>
</dbReference>